<dbReference type="InterPro" id="IPR053001">
    <property type="entry name" value="MNNG_permease-like"/>
</dbReference>
<feature type="domain" description="DUF3533" evidence="3">
    <location>
        <begin position="51"/>
        <end position="432"/>
    </location>
</feature>
<name>A0A066W234_TILAU</name>
<protein>
    <recommendedName>
        <fullName evidence="3">DUF3533 domain-containing protein</fullName>
    </recommendedName>
</protein>
<dbReference type="PANTHER" id="PTHR34814">
    <property type="entry name" value="NITROSOGUANIDINE RESISTANCE PROTEIN SNG1"/>
    <property type="match status" value="1"/>
</dbReference>
<keyword evidence="2" id="KW-0472">Membrane</keyword>
<gene>
    <name evidence="4" type="ORF">K437DRAFT_223533</name>
</gene>
<evidence type="ECO:0000313" key="4">
    <source>
        <dbReference type="EMBL" id="KDN46618.1"/>
    </source>
</evidence>
<dbReference type="OrthoDB" id="2140105at2759"/>
<feature type="region of interest" description="Disordered" evidence="1">
    <location>
        <begin position="476"/>
        <end position="525"/>
    </location>
</feature>
<comment type="caution">
    <text evidence="4">The sequence shown here is derived from an EMBL/GenBank/DDBJ whole genome shotgun (WGS) entry which is preliminary data.</text>
</comment>
<evidence type="ECO:0000259" key="3">
    <source>
        <dbReference type="Pfam" id="PF12051"/>
    </source>
</evidence>
<dbReference type="PANTHER" id="PTHR34814:SF1">
    <property type="entry name" value="NITROSOGUANIDINE RESISTANCE PROTEIN SNG1"/>
    <property type="match status" value="1"/>
</dbReference>
<dbReference type="GeneID" id="25262427"/>
<feature type="transmembrane region" description="Helical" evidence="2">
    <location>
        <begin position="45"/>
        <end position="65"/>
    </location>
</feature>
<dbReference type="GO" id="GO:0016020">
    <property type="term" value="C:membrane"/>
    <property type="evidence" value="ECO:0007669"/>
    <property type="project" value="TreeGrafter"/>
</dbReference>
<feature type="compositionally biased region" description="Basic and acidic residues" evidence="1">
    <location>
        <begin position="509"/>
        <end position="525"/>
    </location>
</feature>
<dbReference type="Pfam" id="PF12051">
    <property type="entry name" value="DUF3533"/>
    <property type="match status" value="1"/>
</dbReference>
<dbReference type="InParanoid" id="A0A066W234"/>
<feature type="transmembrane region" description="Helical" evidence="2">
    <location>
        <begin position="388"/>
        <end position="409"/>
    </location>
</feature>
<keyword evidence="2" id="KW-1133">Transmembrane helix</keyword>
<accession>A0A066W234</accession>
<reference evidence="4 5" key="1">
    <citation type="submission" date="2014-05" db="EMBL/GenBank/DDBJ databases">
        <title>Draft genome sequence of a rare smut relative, Tilletiaria anomala UBC 951.</title>
        <authorList>
            <consortium name="DOE Joint Genome Institute"/>
            <person name="Toome M."/>
            <person name="Kuo A."/>
            <person name="Henrissat B."/>
            <person name="Lipzen A."/>
            <person name="Tritt A."/>
            <person name="Yoshinaga Y."/>
            <person name="Zane M."/>
            <person name="Barry K."/>
            <person name="Grigoriev I.V."/>
            <person name="Spatafora J.W."/>
            <person name="Aimea M.C."/>
        </authorList>
    </citation>
    <scope>NUCLEOTIDE SEQUENCE [LARGE SCALE GENOMIC DNA]</scope>
    <source>
        <strain evidence="4 5">UBC 951</strain>
    </source>
</reference>
<feature type="transmembrane region" description="Helical" evidence="2">
    <location>
        <begin position="253"/>
        <end position="276"/>
    </location>
</feature>
<feature type="region of interest" description="Disordered" evidence="1">
    <location>
        <begin position="1"/>
        <end position="20"/>
    </location>
</feature>
<dbReference type="RefSeq" id="XP_013243597.1">
    <property type="nucleotide sequence ID" value="XM_013388143.1"/>
</dbReference>
<sequence>MSRPTSAHGQVPRAPGIGPGGLQFRSHGFWDPKLEKQRGILFKGFLPFVAVMAIFIVWGVVSIYWGSLYETNTHRLSAYVINGDPNGQIGQTISSAILNTTQPLSPNYPRRLGWVERSLADFPTAASIEESVAVQEDCWIVVRILDNATAALQSARATADASWNPANVVQVYYSQARNYQANSQYTLGAVQEILQGTIPQLNVALLGAYISSSSNSGSSAQSALLNAASRAPATIVQPVAYTTNNLRPFNQTVTIATTFVGLIYVLILAFSTTMAGHGMRQPIQPWLKLSHLTAMRLLVPLFAYFWLSLSFAALNTPFKVAFTGLNGNAAAGFFAFWAAMFTGMTVFGYVTEAFLCILGPKFIVFGLMFWIILNVSSANYPLEMLNVFYRYGYAMPFYNLKQIFLTIIFNTGRHIMILQYFGVLWAWLAVALLTMPFWFWYEQHNTIQERKAQMAGGQGYPTPATSTGVVGPAAYRSEKDLEGSNNHQDGAGNRGMPPSFTSSHTTPRSTRELGEEESHISSHGR</sequence>
<dbReference type="STRING" id="1037660.A0A066W234"/>
<dbReference type="EMBL" id="JMSN01000034">
    <property type="protein sequence ID" value="KDN46618.1"/>
    <property type="molecule type" value="Genomic_DNA"/>
</dbReference>
<dbReference type="HOGENOM" id="CLU_020178_2_1_1"/>
<evidence type="ECO:0000256" key="2">
    <source>
        <dbReference type="SAM" id="Phobius"/>
    </source>
</evidence>
<keyword evidence="2" id="KW-0812">Transmembrane</keyword>
<dbReference type="AlphaFoldDB" id="A0A066W234"/>
<keyword evidence="5" id="KW-1185">Reference proteome</keyword>
<feature type="transmembrane region" description="Helical" evidence="2">
    <location>
        <begin position="362"/>
        <end position="382"/>
    </location>
</feature>
<dbReference type="OMA" id="WTMVNLR"/>
<dbReference type="Proteomes" id="UP000027361">
    <property type="component" value="Unassembled WGS sequence"/>
</dbReference>
<feature type="compositionally biased region" description="Polar residues" evidence="1">
    <location>
        <begin position="499"/>
        <end position="508"/>
    </location>
</feature>
<feature type="transmembrane region" description="Helical" evidence="2">
    <location>
        <begin position="297"/>
        <end position="318"/>
    </location>
</feature>
<feature type="transmembrane region" description="Helical" evidence="2">
    <location>
        <begin position="421"/>
        <end position="441"/>
    </location>
</feature>
<dbReference type="InterPro" id="IPR022703">
    <property type="entry name" value="DUF3533"/>
</dbReference>
<feature type="transmembrane region" description="Helical" evidence="2">
    <location>
        <begin position="330"/>
        <end position="350"/>
    </location>
</feature>
<proteinExistence type="predicted"/>
<organism evidence="4 5">
    <name type="scientific">Tilletiaria anomala (strain ATCC 24038 / CBS 436.72 / UBC 951)</name>
    <dbReference type="NCBI Taxonomy" id="1037660"/>
    <lineage>
        <taxon>Eukaryota</taxon>
        <taxon>Fungi</taxon>
        <taxon>Dikarya</taxon>
        <taxon>Basidiomycota</taxon>
        <taxon>Ustilaginomycotina</taxon>
        <taxon>Exobasidiomycetes</taxon>
        <taxon>Georgefischeriales</taxon>
        <taxon>Tilletiariaceae</taxon>
        <taxon>Tilletiaria</taxon>
    </lineage>
</organism>
<evidence type="ECO:0000313" key="5">
    <source>
        <dbReference type="Proteomes" id="UP000027361"/>
    </source>
</evidence>
<evidence type="ECO:0000256" key="1">
    <source>
        <dbReference type="SAM" id="MobiDB-lite"/>
    </source>
</evidence>